<feature type="compositionally biased region" description="Polar residues" evidence="1">
    <location>
        <begin position="1"/>
        <end position="10"/>
    </location>
</feature>
<keyword evidence="4" id="KW-1185">Reference proteome</keyword>
<reference evidence="3 4" key="1">
    <citation type="submission" date="2016-04" db="EMBL/GenBank/DDBJ databases">
        <title>Multiple horizontal gene transfer events from other fungi enriched the ability of the initially mycotrophic fungus Trichoderma (Ascomycota) to feed on dead plant biomass.</title>
        <authorList>
            <person name="Atanasova L."/>
            <person name="Chenthamara K."/>
            <person name="Zhang J."/>
            <person name="Grujic M."/>
            <person name="Henrissat B."/>
            <person name="Kuo A."/>
            <person name="Aertz A."/>
            <person name="Salamov A."/>
            <person name="Lipzen A."/>
            <person name="Labutti K."/>
            <person name="Barry K."/>
            <person name="Miao Y."/>
            <person name="Rahimi M.J."/>
            <person name="Shen Q."/>
            <person name="Grigoriev I.V."/>
            <person name="Kubicek C.P."/>
            <person name="Druzhinina I.S."/>
        </authorList>
    </citation>
    <scope>NUCLEOTIDE SEQUENCE [LARGE SCALE GENOMIC DNA]</scope>
    <source>
        <strain evidence="3 4">NJAU 4742</strain>
    </source>
</reference>
<dbReference type="InterPro" id="IPR006073">
    <property type="entry name" value="GTP-bd"/>
</dbReference>
<dbReference type="OrthoDB" id="8954335at2759"/>
<dbReference type="InterPro" id="IPR027417">
    <property type="entry name" value="P-loop_NTPase"/>
</dbReference>
<gene>
    <name evidence="3" type="ORF">A0O28_0013250</name>
</gene>
<dbReference type="CDD" id="cd00882">
    <property type="entry name" value="Ras_like_GTPase"/>
    <property type="match status" value="1"/>
</dbReference>
<evidence type="ECO:0000256" key="1">
    <source>
        <dbReference type="SAM" id="MobiDB-lite"/>
    </source>
</evidence>
<feature type="region of interest" description="Disordered" evidence="1">
    <location>
        <begin position="1"/>
        <end position="22"/>
    </location>
</feature>
<dbReference type="EMBL" id="LVVK01000020">
    <property type="protein sequence ID" value="OPB38221.1"/>
    <property type="molecule type" value="Genomic_DNA"/>
</dbReference>
<organism evidence="3 4">
    <name type="scientific">Trichoderma guizhouense</name>
    <dbReference type="NCBI Taxonomy" id="1491466"/>
    <lineage>
        <taxon>Eukaryota</taxon>
        <taxon>Fungi</taxon>
        <taxon>Dikarya</taxon>
        <taxon>Ascomycota</taxon>
        <taxon>Pezizomycotina</taxon>
        <taxon>Sordariomycetes</taxon>
        <taxon>Hypocreomycetidae</taxon>
        <taxon>Hypocreales</taxon>
        <taxon>Hypocreaceae</taxon>
        <taxon>Trichoderma</taxon>
    </lineage>
</organism>
<accession>A0A1T3CB50</accession>
<name>A0A1T3CB50_9HYPO</name>
<protein>
    <recommendedName>
        <fullName evidence="2">G domain-containing protein</fullName>
    </recommendedName>
</protein>
<evidence type="ECO:0000313" key="4">
    <source>
        <dbReference type="Proteomes" id="UP000191004"/>
    </source>
</evidence>
<proteinExistence type="predicted"/>
<dbReference type="AlphaFoldDB" id="A0A1T3CB50"/>
<dbReference type="Gene3D" id="3.40.50.300">
    <property type="entry name" value="P-loop containing nucleotide triphosphate hydrolases"/>
    <property type="match status" value="1"/>
</dbReference>
<dbReference type="Proteomes" id="UP000191004">
    <property type="component" value="Unassembled WGS sequence"/>
</dbReference>
<evidence type="ECO:0000259" key="2">
    <source>
        <dbReference type="Pfam" id="PF01926"/>
    </source>
</evidence>
<sequence>MVDESSSQAGASAPNEEEVQAQHDTIIRRLRSGELRGRVKAVLITGHAGAGKSNLLKLISRSAIQIGYRTTNGTVDALCHFVTLENELFVFIDTPGFGTAGYSASQVKSVIQGTLSFATRYFGRVYGVLYVHSIEIGRESTGVTQSLDCLRSLKREGKLPTLIFVTTKWDRVPNEKKQLYEDRVADLENTTWEEFTDHGYIEFGCNYDDRNPETRQTARAALVEQLRRQYDRGVNVSKEMRIWEWTWGEIGTGIAVVTARGTGDALAVAGSTLVASSTLTAAGMGYGLFLSAPFMFPLVIARMAIGMLWPESRNGRLGIGIDTTGI</sequence>
<comment type="caution">
    <text evidence="3">The sequence shown here is derived from an EMBL/GenBank/DDBJ whole genome shotgun (WGS) entry which is preliminary data.</text>
</comment>
<dbReference type="SUPFAM" id="SSF52540">
    <property type="entry name" value="P-loop containing nucleoside triphosphate hydrolases"/>
    <property type="match status" value="1"/>
</dbReference>
<evidence type="ECO:0000313" key="3">
    <source>
        <dbReference type="EMBL" id="OPB38221.1"/>
    </source>
</evidence>
<feature type="domain" description="G" evidence="2">
    <location>
        <begin position="42"/>
        <end position="115"/>
    </location>
</feature>
<dbReference type="GO" id="GO:0005525">
    <property type="term" value="F:GTP binding"/>
    <property type="evidence" value="ECO:0007669"/>
    <property type="project" value="InterPro"/>
</dbReference>
<dbReference type="Pfam" id="PF01926">
    <property type="entry name" value="MMR_HSR1"/>
    <property type="match status" value="1"/>
</dbReference>